<keyword evidence="1" id="KW-1133">Transmembrane helix</keyword>
<evidence type="ECO:0000313" key="2">
    <source>
        <dbReference type="EMBL" id="OII71667.1"/>
    </source>
</evidence>
<feature type="transmembrane region" description="Helical" evidence="1">
    <location>
        <begin position="98"/>
        <end position="119"/>
    </location>
</feature>
<dbReference type="EMBL" id="LRBP01000028">
    <property type="protein sequence ID" value="OII71667.1"/>
    <property type="molecule type" value="Genomic_DNA"/>
</dbReference>
<gene>
    <name evidence="2" type="ORF">cubi_01281</name>
</gene>
<accession>A0A1J4MDX5</accession>
<comment type="caution">
    <text evidence="2">The sequence shown here is derived from an EMBL/GenBank/DDBJ whole genome shotgun (WGS) entry which is preliminary data.</text>
</comment>
<protein>
    <recommendedName>
        <fullName evidence="4">TLC domain-containing protein</fullName>
    </recommendedName>
</protein>
<feature type="transmembrane region" description="Helical" evidence="1">
    <location>
        <begin position="150"/>
        <end position="172"/>
    </location>
</feature>
<feature type="transmembrane region" description="Helical" evidence="1">
    <location>
        <begin position="55"/>
        <end position="78"/>
    </location>
</feature>
<organism evidence="2 3">
    <name type="scientific">Cryptosporidium ubiquitum</name>
    <dbReference type="NCBI Taxonomy" id="857276"/>
    <lineage>
        <taxon>Eukaryota</taxon>
        <taxon>Sar</taxon>
        <taxon>Alveolata</taxon>
        <taxon>Apicomplexa</taxon>
        <taxon>Conoidasida</taxon>
        <taxon>Coccidia</taxon>
        <taxon>Eucoccidiorida</taxon>
        <taxon>Eimeriorina</taxon>
        <taxon>Cryptosporidiidae</taxon>
        <taxon>Cryptosporidium</taxon>
    </lineage>
</organism>
<keyword evidence="3" id="KW-1185">Reference proteome</keyword>
<dbReference type="RefSeq" id="XP_028873286.1">
    <property type="nucleotide sequence ID" value="XM_029018293.1"/>
</dbReference>
<reference evidence="2 3" key="1">
    <citation type="submission" date="2016-10" db="EMBL/GenBank/DDBJ databases">
        <title>Reductive evolution of mitochondrial metabolism and differential evolution of invasion-related proteins in Cryptosporidium.</title>
        <authorList>
            <person name="Liu S."/>
            <person name="Roellig D.M."/>
            <person name="Guo Y."/>
            <person name="Li N."/>
            <person name="Frace M.A."/>
            <person name="Tang K."/>
            <person name="Zhang L."/>
            <person name="Feng Y."/>
            <person name="Xiao L."/>
        </authorList>
    </citation>
    <scope>NUCLEOTIDE SEQUENCE [LARGE SCALE GENOMIC DNA]</scope>
    <source>
        <strain evidence="2">39726</strain>
    </source>
</reference>
<name>A0A1J4MDX5_9CRYT</name>
<dbReference type="Proteomes" id="UP000186176">
    <property type="component" value="Unassembled WGS sequence"/>
</dbReference>
<proteinExistence type="predicted"/>
<feature type="transmembrane region" description="Helical" evidence="1">
    <location>
        <begin position="20"/>
        <end position="43"/>
    </location>
</feature>
<evidence type="ECO:0000313" key="3">
    <source>
        <dbReference type="Proteomes" id="UP000186176"/>
    </source>
</evidence>
<feature type="transmembrane region" description="Helical" evidence="1">
    <location>
        <begin position="126"/>
        <end position="144"/>
    </location>
</feature>
<evidence type="ECO:0000256" key="1">
    <source>
        <dbReference type="SAM" id="Phobius"/>
    </source>
</evidence>
<dbReference type="OrthoDB" id="341353at2759"/>
<dbReference type="VEuPathDB" id="CryptoDB:cubi_01281"/>
<feature type="transmembrane region" description="Helical" evidence="1">
    <location>
        <begin position="184"/>
        <end position="203"/>
    </location>
</feature>
<keyword evidence="1" id="KW-0472">Membrane</keyword>
<feature type="transmembrane region" description="Helical" evidence="1">
    <location>
        <begin position="215"/>
        <end position="234"/>
    </location>
</feature>
<evidence type="ECO:0008006" key="4">
    <source>
        <dbReference type="Google" id="ProtNLM"/>
    </source>
</evidence>
<dbReference type="AlphaFoldDB" id="A0A1J4MDX5"/>
<sequence length="282" mass="34294">MYSSVTRILTALLFPFTLEFWKTNGIMFTLSSIFLILFWYYLVNKLNTDQNKMRCLFQYISSAIISFICWPIVIDLWLKYFQFGMDMAKWLDYNSYGYYKLVLNIFLSSLIFDLIFGVLYFRKQMFILNGWFHHTAYIILTLYIMRWKSYNIFLIAAPEEIPTYFISIYVIFPQNNRKFSQKMFFITFFIFRIAYHISGYSLLFLPTNNRQVTQIWIPTSLTIFAHCYWYLLWLRKHWNSLFHSEEIPYSKENLNVAKNNTDKEYGCIDYFDHYSNIEQEID</sequence>
<dbReference type="GeneID" id="39978072"/>
<keyword evidence="1" id="KW-0812">Transmembrane</keyword>